<organism evidence="2">
    <name type="scientific">Rhodopseudomonas palustris (strain BisA53)</name>
    <dbReference type="NCBI Taxonomy" id="316055"/>
    <lineage>
        <taxon>Bacteria</taxon>
        <taxon>Pseudomonadati</taxon>
        <taxon>Pseudomonadota</taxon>
        <taxon>Alphaproteobacteria</taxon>
        <taxon>Hyphomicrobiales</taxon>
        <taxon>Nitrobacteraceae</taxon>
        <taxon>Rhodopseudomonas</taxon>
    </lineage>
</organism>
<protein>
    <submittedName>
        <fullName evidence="2">Uncharacterized protein</fullName>
    </submittedName>
</protein>
<feature type="region of interest" description="Disordered" evidence="1">
    <location>
        <begin position="226"/>
        <end position="247"/>
    </location>
</feature>
<dbReference type="HOGENOM" id="CLU_979456_0_0_5"/>
<dbReference type="eggNOG" id="ENOG5030TRD">
    <property type="taxonomic scope" value="Bacteria"/>
</dbReference>
<dbReference type="EMBL" id="CP000463">
    <property type="protein sequence ID" value="ABJ08020.1"/>
    <property type="molecule type" value="Genomic_DNA"/>
</dbReference>
<dbReference type="OrthoDB" id="8229941at2"/>
<evidence type="ECO:0000256" key="1">
    <source>
        <dbReference type="SAM" id="MobiDB-lite"/>
    </source>
</evidence>
<dbReference type="AlphaFoldDB" id="Q07J64"/>
<feature type="region of interest" description="Disordered" evidence="1">
    <location>
        <begin position="76"/>
        <end position="97"/>
    </location>
</feature>
<proteinExistence type="predicted"/>
<accession>Q07J64</accession>
<feature type="region of interest" description="Disordered" evidence="1">
    <location>
        <begin position="149"/>
        <end position="171"/>
    </location>
</feature>
<reference evidence="2" key="1">
    <citation type="submission" date="2006-09" db="EMBL/GenBank/DDBJ databases">
        <title>Complete sequence of Rhodopseudomonas palustris BisA53.</title>
        <authorList>
            <consortium name="US DOE Joint Genome Institute"/>
            <person name="Copeland A."/>
            <person name="Lucas S."/>
            <person name="Lapidus A."/>
            <person name="Barry K."/>
            <person name="Detter J.C."/>
            <person name="Glavina del Rio T."/>
            <person name="Hammon N."/>
            <person name="Israni S."/>
            <person name="Dalin E."/>
            <person name="Tice H."/>
            <person name="Pitluck S."/>
            <person name="Chain P."/>
            <person name="Malfatti S."/>
            <person name="Shin M."/>
            <person name="Vergez L."/>
            <person name="Schmutz J."/>
            <person name="Larimer F."/>
            <person name="Land M."/>
            <person name="Hauser L."/>
            <person name="Pelletier D.A."/>
            <person name="Kyrpides N."/>
            <person name="Kim E."/>
            <person name="Harwood C.S."/>
            <person name="Oda Y."/>
            <person name="Richardson P."/>
        </authorList>
    </citation>
    <scope>NUCLEOTIDE SEQUENCE [LARGE SCALE GENOMIC DNA]</scope>
    <source>
        <strain evidence="2">BisA53</strain>
    </source>
</reference>
<evidence type="ECO:0000313" key="2">
    <source>
        <dbReference type="EMBL" id="ABJ08020.1"/>
    </source>
</evidence>
<dbReference type="STRING" id="316055.RPE_4094"/>
<name>Q07J64_RHOP5</name>
<gene>
    <name evidence="2" type="ordered locus">RPE_4094</name>
</gene>
<sequence>MLKYIGNVFHNILPSVIATCIGAYIVNHYIVTKAETPPAPAAVVAPIEPKKAEENAAKAAADAKLAVAPTDAGALEAAKSKPADKPVSARAHQPNPREKLITEKKPAAAPVVAPATVAAVNAAAPVETNAARDDRRDANDLARAAIERLRNSSETPRAALEATPRLPEPPRAQDVAHVAPLSAAGSVAVATPVATPAAPVAQLPPAVNIAPPALAAVDTANHPTTTASVPVRTGDPLRPTPPAEIPVGERIDASADSGRSIRTVGDDVVSAARSVFHAVVPR</sequence>
<dbReference type="KEGG" id="rpe:RPE_4094"/>